<evidence type="ECO:0000256" key="13">
    <source>
        <dbReference type="PIRSR" id="PIRSR000168-2"/>
    </source>
</evidence>
<dbReference type="GO" id="GO:0005504">
    <property type="term" value="F:fatty acid binding"/>
    <property type="evidence" value="ECO:0007669"/>
    <property type="project" value="TreeGrafter"/>
</dbReference>
<dbReference type="InterPro" id="IPR002655">
    <property type="entry name" value="Acyl-CoA_oxidase_C"/>
</dbReference>
<reference evidence="17" key="2">
    <citation type="submission" date="2020-05" db="UniProtKB">
        <authorList>
            <consortium name="EnsemblMetazoa"/>
        </authorList>
    </citation>
    <scope>IDENTIFICATION</scope>
    <source>
        <strain evidence="17">IAEA</strain>
    </source>
</reference>
<evidence type="ECO:0000259" key="15">
    <source>
        <dbReference type="Pfam" id="PF02770"/>
    </source>
</evidence>
<evidence type="ECO:0000256" key="5">
    <source>
        <dbReference type="ARBA" id="ARBA00022630"/>
    </source>
</evidence>
<dbReference type="GO" id="GO:0005777">
    <property type="term" value="C:peroxisome"/>
    <property type="evidence" value="ECO:0007669"/>
    <property type="project" value="UniProtKB-SubCell"/>
</dbReference>
<evidence type="ECO:0000256" key="6">
    <source>
        <dbReference type="ARBA" id="ARBA00022827"/>
    </source>
</evidence>
<dbReference type="InterPro" id="IPR055060">
    <property type="entry name" value="ACOX_C_alpha1"/>
</dbReference>
<comment type="subcellular location">
    <subcellularLocation>
        <location evidence="2">Peroxisome</location>
    </subcellularLocation>
</comment>
<keyword evidence="9" id="KW-0443">Lipid metabolism</keyword>
<evidence type="ECO:0000256" key="9">
    <source>
        <dbReference type="ARBA" id="ARBA00023098"/>
    </source>
</evidence>
<evidence type="ECO:0000256" key="8">
    <source>
        <dbReference type="ARBA" id="ARBA00023002"/>
    </source>
</evidence>
<evidence type="ECO:0000256" key="7">
    <source>
        <dbReference type="ARBA" id="ARBA00022832"/>
    </source>
</evidence>
<keyword evidence="5 11" id="KW-0285">Flavoprotein</keyword>
<keyword evidence="7" id="KW-0276">Fatty acid metabolism</keyword>
<evidence type="ECO:0000256" key="2">
    <source>
        <dbReference type="ARBA" id="ARBA00004275"/>
    </source>
</evidence>
<feature type="domain" description="Acyl-CoA oxidase/dehydrogenase middle" evidence="15">
    <location>
        <begin position="186"/>
        <end position="294"/>
    </location>
</feature>
<evidence type="ECO:0000256" key="10">
    <source>
        <dbReference type="ARBA" id="ARBA00023140"/>
    </source>
</evidence>
<dbReference type="PIRSF" id="PIRSF000168">
    <property type="entry name" value="Acyl-CoA_oxidase"/>
    <property type="match status" value="1"/>
</dbReference>
<name>A0A1A9X084_9MUSC</name>
<dbReference type="Pfam" id="PF02770">
    <property type="entry name" value="Acyl-CoA_dh_M"/>
    <property type="match status" value="1"/>
</dbReference>
<evidence type="ECO:0000256" key="11">
    <source>
        <dbReference type="PIRNR" id="PIRNR000168"/>
    </source>
</evidence>
<evidence type="ECO:0000259" key="14">
    <source>
        <dbReference type="Pfam" id="PF01756"/>
    </source>
</evidence>
<dbReference type="Gene3D" id="1.20.140.10">
    <property type="entry name" value="Butyryl-CoA Dehydrogenase, subunit A, domain 3"/>
    <property type="match status" value="2"/>
</dbReference>
<evidence type="ECO:0000256" key="12">
    <source>
        <dbReference type="PIRSR" id="PIRSR000168-1"/>
    </source>
</evidence>
<evidence type="ECO:0000259" key="16">
    <source>
        <dbReference type="Pfam" id="PF22924"/>
    </source>
</evidence>
<dbReference type="EnsemblMetazoa" id="GBRI039437-RA">
    <property type="protein sequence ID" value="GBRI039437-PA"/>
    <property type="gene ID" value="GBRI039437"/>
</dbReference>
<dbReference type="FunFam" id="1.20.140.10:FF:000010">
    <property type="entry name" value="Acyl-coenzyme A oxidase"/>
    <property type="match status" value="1"/>
</dbReference>
<dbReference type="Pfam" id="PF22924">
    <property type="entry name" value="ACOX_C_alpha1"/>
    <property type="match status" value="1"/>
</dbReference>
<feature type="active site" description="Proton acceptor" evidence="12">
    <location>
        <position position="480"/>
    </location>
</feature>
<feature type="domain" description="Acyl-CoA oxidase C-alpha1" evidence="16">
    <location>
        <begin position="333"/>
        <end position="494"/>
    </location>
</feature>
<comment type="pathway">
    <text evidence="3">Lipid metabolism.</text>
</comment>
<dbReference type="SUPFAM" id="SSF56645">
    <property type="entry name" value="Acyl-CoA dehydrogenase NM domain-like"/>
    <property type="match status" value="1"/>
</dbReference>
<dbReference type="Pfam" id="PF01756">
    <property type="entry name" value="ACOX"/>
    <property type="match status" value="1"/>
</dbReference>
<dbReference type="InterPro" id="IPR009100">
    <property type="entry name" value="AcylCoA_DH/oxidase_NM_dom_sf"/>
</dbReference>
<accession>A0A1A9X084</accession>
<dbReference type="PANTHER" id="PTHR10909:SF390">
    <property type="entry name" value="PEROXISOMAL ACYL-COENZYME A OXIDASE 3"/>
    <property type="match status" value="1"/>
</dbReference>
<organism evidence="17 18">
    <name type="scientific">Glossina brevipalpis</name>
    <dbReference type="NCBI Taxonomy" id="37001"/>
    <lineage>
        <taxon>Eukaryota</taxon>
        <taxon>Metazoa</taxon>
        <taxon>Ecdysozoa</taxon>
        <taxon>Arthropoda</taxon>
        <taxon>Hexapoda</taxon>
        <taxon>Insecta</taxon>
        <taxon>Pterygota</taxon>
        <taxon>Neoptera</taxon>
        <taxon>Endopterygota</taxon>
        <taxon>Diptera</taxon>
        <taxon>Brachycera</taxon>
        <taxon>Muscomorpha</taxon>
        <taxon>Hippoboscoidea</taxon>
        <taxon>Glossinidae</taxon>
        <taxon>Glossina</taxon>
    </lineage>
</organism>
<dbReference type="InterPro" id="IPR036250">
    <property type="entry name" value="AcylCo_DH-like_C"/>
</dbReference>
<feature type="domain" description="Acyl-CoA oxidase C-terminal" evidence="14">
    <location>
        <begin position="538"/>
        <end position="711"/>
    </location>
</feature>
<dbReference type="InterPro" id="IPR006091">
    <property type="entry name" value="Acyl-CoA_Oxase/DH_mid-dom"/>
</dbReference>
<dbReference type="GO" id="GO:0033540">
    <property type="term" value="P:fatty acid beta-oxidation using acyl-CoA oxidase"/>
    <property type="evidence" value="ECO:0007669"/>
    <property type="project" value="TreeGrafter"/>
</dbReference>
<dbReference type="AlphaFoldDB" id="A0A1A9X084"/>
<dbReference type="GO" id="GO:0016402">
    <property type="term" value="F:pristanoyl-CoA oxidase activity"/>
    <property type="evidence" value="ECO:0007669"/>
    <property type="project" value="TreeGrafter"/>
</dbReference>
<keyword evidence="8" id="KW-0560">Oxidoreductase</keyword>
<evidence type="ECO:0000256" key="1">
    <source>
        <dbReference type="ARBA" id="ARBA00001974"/>
    </source>
</evidence>
<dbReference type="PANTHER" id="PTHR10909">
    <property type="entry name" value="ELECTRON TRANSPORT OXIDOREDUCTASE"/>
    <property type="match status" value="1"/>
</dbReference>
<keyword evidence="6 11" id="KW-0274">FAD</keyword>
<evidence type="ECO:0000313" key="17">
    <source>
        <dbReference type="EnsemblMetazoa" id="GBRI039437-PA"/>
    </source>
</evidence>
<dbReference type="FunFam" id="1.20.140.10:FF:000007">
    <property type="entry name" value="Acyl-coenzyme A oxidase"/>
    <property type="match status" value="1"/>
</dbReference>
<dbReference type="SUPFAM" id="SSF47203">
    <property type="entry name" value="Acyl-CoA dehydrogenase C-terminal domain-like"/>
    <property type="match status" value="2"/>
</dbReference>
<dbReference type="FunFam" id="2.40.110.10:FF:000005">
    <property type="entry name" value="Acyl-coenzyme A oxidase"/>
    <property type="match status" value="1"/>
</dbReference>
<evidence type="ECO:0000256" key="3">
    <source>
        <dbReference type="ARBA" id="ARBA00005189"/>
    </source>
</evidence>
<evidence type="ECO:0000256" key="4">
    <source>
        <dbReference type="ARBA" id="ARBA00006288"/>
    </source>
</evidence>
<feature type="binding site" evidence="13">
    <location>
        <position position="229"/>
    </location>
    <ligand>
        <name>FAD</name>
        <dbReference type="ChEBI" id="CHEBI:57692"/>
    </ligand>
</feature>
<reference evidence="18" key="1">
    <citation type="submission" date="2014-03" db="EMBL/GenBank/DDBJ databases">
        <authorList>
            <person name="Aksoy S."/>
            <person name="Warren W."/>
            <person name="Wilson R.K."/>
        </authorList>
    </citation>
    <scope>NUCLEOTIDE SEQUENCE [LARGE SCALE GENOMIC DNA]</scope>
    <source>
        <strain evidence="18">IAEA</strain>
    </source>
</reference>
<dbReference type="GO" id="GO:0055088">
    <property type="term" value="P:lipid homeostasis"/>
    <property type="evidence" value="ECO:0007669"/>
    <property type="project" value="TreeGrafter"/>
</dbReference>
<protein>
    <recommendedName>
        <fullName evidence="11">Acyl-coenzyme A oxidase</fullName>
    </recommendedName>
</protein>
<dbReference type="Gene3D" id="2.40.110.10">
    <property type="entry name" value="Butyryl-CoA Dehydrogenase, subunit A, domain 2"/>
    <property type="match status" value="1"/>
</dbReference>
<proteinExistence type="inferred from homology"/>
<feature type="binding site" evidence="13">
    <location>
        <position position="190"/>
    </location>
    <ligand>
        <name>FAD</name>
        <dbReference type="ChEBI" id="CHEBI:57692"/>
    </ligand>
</feature>
<sequence>MFFKTLLTKNTINRTLNTNLNILMNPHERFCSNTDSKILEDKSIFPDFKNGPLKHYREKSSFCYKRMNIFLEGEDHIRLKHHVWQFMTKHDDFQHDIETASLDRIRQLANKRNQILRLAKLYNVNEYLKAPRLSLAYLQAAYSYEPSFAIKNLLSNAMFPTVIMSLGTERLHEYVFKAIEGEIHGAFALTEISHGTNARGMRTQATYDKESKEFVLHTPDFEAAKCWVGNLGKTCTHAIVYAQLYIPHNYNRGLHAFLVPIRNDRTLAPYPGVTVGDLGEKIGLNGVDNGFVMFNYYRIPKENLLSRSGDVDDNGNYHSPIKDSRKRLGASLGALSTGRVNICSLAYVSLSNAICIAVRYSASRKQFGPEDSVEEYPVLEYQAQQFRLFPHLANSYALRIFSLWLGYQNIDMNMKAMNGEDTSLIGMEIHVISSACKPVCSWIARDGIQECREACGGHGYLKCGRLGDLRNQNDANCTYEGENNTLIQQASNWLINLRMQKINFDENSPLASVSFLKDMDWLLLEKAKERTPLEAMKPENLLQALNWLCAYQLERAVRRSVHLTEQGLNSFDTRNEMQVFGAQTLAIVYGERTIYQVFHNFVRELSESGEKRVLQKLLSLYGCNLIVKHAALFYMGGYFEKLQMDLYHQAIHLLLPEIKPEAVSLADAIAPPDFVLNSALGMSDGNVYQHLQNTIMSTPGVFERPDWWREVTYSNNLGKSKL</sequence>
<dbReference type="STRING" id="37001.A0A1A9X084"/>
<comment type="similarity">
    <text evidence="4 11">Belongs to the acyl-CoA oxidase family.</text>
</comment>
<dbReference type="VEuPathDB" id="VectorBase:GBRI039437"/>
<dbReference type="Proteomes" id="UP000091820">
    <property type="component" value="Unassembled WGS sequence"/>
</dbReference>
<dbReference type="InterPro" id="IPR012258">
    <property type="entry name" value="Acyl-CoA_oxidase"/>
</dbReference>
<dbReference type="InterPro" id="IPR046373">
    <property type="entry name" value="Acyl-CoA_Oxase/DH_mid-dom_sf"/>
</dbReference>
<dbReference type="GO" id="GO:0071949">
    <property type="term" value="F:FAD binding"/>
    <property type="evidence" value="ECO:0007669"/>
    <property type="project" value="InterPro"/>
</dbReference>
<evidence type="ECO:0000313" key="18">
    <source>
        <dbReference type="Proteomes" id="UP000091820"/>
    </source>
</evidence>
<keyword evidence="10" id="KW-0576">Peroxisome</keyword>
<comment type="cofactor">
    <cofactor evidence="1">
        <name>FAD</name>
        <dbReference type="ChEBI" id="CHEBI:57692"/>
    </cofactor>
</comment>
<keyword evidence="18" id="KW-1185">Reference proteome</keyword>